<evidence type="ECO:0000313" key="3">
    <source>
        <dbReference type="EMBL" id="AWB27587.1"/>
    </source>
</evidence>
<dbReference type="KEGG" id="harc:HARCEL1_07620"/>
<reference evidence="3 4" key="1">
    <citation type="submission" date="2018-04" db="EMBL/GenBank/DDBJ databases">
        <title>Halococcoides cellulosivorans gen. nov., sp. nov., an extremely halophilic cellulose-utilizing haloarchaeon from hypersaline lakes.</title>
        <authorList>
            <person name="Sorokin D.Y."/>
            <person name="Toshchakov S.V."/>
            <person name="Samarov N.I."/>
            <person name="Korzhenkov A."/>
            <person name="Kublanov I.V."/>
        </authorList>
    </citation>
    <scope>NUCLEOTIDE SEQUENCE [LARGE SCALE GENOMIC DNA]</scope>
    <source>
        <strain evidence="3 4">HArcel1</strain>
    </source>
</reference>
<dbReference type="GO" id="GO:0052851">
    <property type="term" value="F:ferric-chelate reductase (NADPH) activity"/>
    <property type="evidence" value="ECO:0007669"/>
    <property type="project" value="TreeGrafter"/>
</dbReference>
<dbReference type="InterPro" id="IPR036291">
    <property type="entry name" value="NAD(P)-bd_dom_sf"/>
</dbReference>
<dbReference type="SUPFAM" id="SSF51735">
    <property type="entry name" value="NAD(P)-binding Rossmann-fold domains"/>
    <property type="match status" value="1"/>
</dbReference>
<accession>A0A2R4X1B1</accession>
<dbReference type="GO" id="GO:0070967">
    <property type="term" value="F:coenzyme F420 binding"/>
    <property type="evidence" value="ECO:0007669"/>
    <property type="project" value="InterPro"/>
</dbReference>
<dbReference type="EMBL" id="CP028858">
    <property type="protein sequence ID" value="AWB27587.1"/>
    <property type="molecule type" value="Genomic_DNA"/>
</dbReference>
<evidence type="ECO:0000256" key="1">
    <source>
        <dbReference type="ARBA" id="ARBA00023002"/>
    </source>
</evidence>
<dbReference type="GO" id="GO:0005886">
    <property type="term" value="C:plasma membrane"/>
    <property type="evidence" value="ECO:0007669"/>
    <property type="project" value="TreeGrafter"/>
</dbReference>
<dbReference type="AlphaFoldDB" id="A0A2R4X1B1"/>
<name>A0A2R4X1B1_9EURY</name>
<dbReference type="InterPro" id="IPR051267">
    <property type="entry name" value="STEAP_metalloreductase"/>
</dbReference>
<dbReference type="GO" id="GO:0016651">
    <property type="term" value="F:oxidoreductase activity, acting on NAD(P)H"/>
    <property type="evidence" value="ECO:0007669"/>
    <property type="project" value="InterPro"/>
</dbReference>
<protein>
    <submittedName>
        <fullName evidence="3">NADPH-dependent F420 reductase</fullName>
    </submittedName>
</protein>
<dbReference type="PANTHER" id="PTHR14239:SF0">
    <property type="entry name" value="F420-DEPENDENT NADP REDUCTASE"/>
    <property type="match status" value="1"/>
</dbReference>
<dbReference type="Gene3D" id="3.40.50.720">
    <property type="entry name" value="NAD(P)-binding Rossmann-like Domain"/>
    <property type="match status" value="1"/>
</dbReference>
<dbReference type="GeneID" id="36512365"/>
<gene>
    <name evidence="3" type="primary">npdG</name>
    <name evidence="3" type="ORF">HARCEL1_07620</name>
</gene>
<dbReference type="GO" id="GO:0050661">
    <property type="term" value="F:NADP binding"/>
    <property type="evidence" value="ECO:0007669"/>
    <property type="project" value="InterPro"/>
</dbReference>
<organism evidence="3 4">
    <name type="scientific">Halococcoides cellulosivorans</name>
    <dbReference type="NCBI Taxonomy" id="1679096"/>
    <lineage>
        <taxon>Archaea</taxon>
        <taxon>Methanobacteriati</taxon>
        <taxon>Methanobacteriota</taxon>
        <taxon>Stenosarchaea group</taxon>
        <taxon>Halobacteria</taxon>
        <taxon>Halobacteriales</taxon>
        <taxon>Haloarculaceae</taxon>
        <taxon>Halococcoides</taxon>
    </lineage>
</organism>
<feature type="domain" description="Pyrroline-5-carboxylate reductase catalytic N-terminal" evidence="2">
    <location>
        <begin position="2"/>
        <end position="104"/>
    </location>
</feature>
<dbReference type="NCBIfam" id="TIGR01915">
    <property type="entry name" value="npdG"/>
    <property type="match status" value="1"/>
</dbReference>
<dbReference type="GO" id="GO:0015677">
    <property type="term" value="P:copper ion import"/>
    <property type="evidence" value="ECO:0007669"/>
    <property type="project" value="TreeGrafter"/>
</dbReference>
<dbReference type="InterPro" id="IPR010185">
    <property type="entry name" value="NpdG"/>
</dbReference>
<dbReference type="GO" id="GO:0008823">
    <property type="term" value="F:cupric reductase (NADH) activity"/>
    <property type="evidence" value="ECO:0007669"/>
    <property type="project" value="TreeGrafter"/>
</dbReference>
<dbReference type="InterPro" id="IPR028939">
    <property type="entry name" value="P5C_Rdtase_cat_N"/>
</dbReference>
<keyword evidence="1" id="KW-0560">Oxidoreductase</keyword>
<evidence type="ECO:0000313" key="4">
    <source>
        <dbReference type="Proteomes" id="UP000244727"/>
    </source>
</evidence>
<proteinExistence type="predicted"/>
<sequence>MTIAILGGTGDIGEGLTLRFARDTDHDVIVGSRDAERAAERAATYRSQLDKHGRAADIDGRANAAAAAAADIVVAAVPPYHLRETIESVTDGLDDETVLVTPAVGMSRDDAGMHYDRPGAGSVTELAASAAPDRVAVVGAAHTLPAARLADLDAELGIDTVLVGPTEPKARVAALFEAVEGLRPVDAGPLANAAEIEAVTPLLINVAQNTDGLDQLGVRFQ</sequence>
<dbReference type="PANTHER" id="PTHR14239">
    <property type="entry name" value="DUDULIN-RELATED"/>
    <property type="match status" value="1"/>
</dbReference>
<dbReference type="RefSeq" id="WP_108381986.1">
    <property type="nucleotide sequence ID" value="NZ_CP028858.1"/>
</dbReference>
<dbReference type="GO" id="GO:0006740">
    <property type="term" value="P:NADPH regeneration"/>
    <property type="evidence" value="ECO:0007669"/>
    <property type="project" value="InterPro"/>
</dbReference>
<keyword evidence="4" id="KW-1185">Reference proteome</keyword>
<dbReference type="Pfam" id="PF03807">
    <property type="entry name" value="F420_oxidored"/>
    <property type="match status" value="1"/>
</dbReference>
<evidence type="ECO:0000259" key="2">
    <source>
        <dbReference type="Pfam" id="PF03807"/>
    </source>
</evidence>
<dbReference type="Proteomes" id="UP000244727">
    <property type="component" value="Chromosome"/>
</dbReference>